<dbReference type="PANTHER" id="PTHR30096">
    <property type="entry name" value="4,5-DOPA DIOXYGENASE EXTRADIOL-LIKE PROTEIN"/>
    <property type="match status" value="1"/>
</dbReference>
<keyword evidence="3" id="KW-1185">Reference proteome</keyword>
<reference evidence="2" key="1">
    <citation type="journal article" date="2019" name="bioRxiv">
        <title>The Genome of the Zebra Mussel, Dreissena polymorpha: A Resource for Invasive Species Research.</title>
        <authorList>
            <person name="McCartney M.A."/>
            <person name="Auch B."/>
            <person name="Kono T."/>
            <person name="Mallez S."/>
            <person name="Zhang Y."/>
            <person name="Obille A."/>
            <person name="Becker A."/>
            <person name="Abrahante J.E."/>
            <person name="Garbe J."/>
            <person name="Badalamenti J.P."/>
            <person name="Herman A."/>
            <person name="Mangelson H."/>
            <person name="Liachko I."/>
            <person name="Sullivan S."/>
            <person name="Sone E.D."/>
            <person name="Koren S."/>
            <person name="Silverstein K.A.T."/>
            <person name="Beckman K.B."/>
            <person name="Gohl D.M."/>
        </authorList>
    </citation>
    <scope>NUCLEOTIDE SEQUENCE</scope>
    <source>
        <strain evidence="2">Duluth1</strain>
        <tissue evidence="2">Whole animal</tissue>
    </source>
</reference>
<dbReference type="Gene3D" id="3.40.830.10">
    <property type="entry name" value="LigB-like"/>
    <property type="match status" value="1"/>
</dbReference>
<proteinExistence type="predicted"/>
<comment type="caution">
    <text evidence="2">The sequence shown here is derived from an EMBL/GenBank/DDBJ whole genome shotgun (WGS) entry which is preliminary data.</text>
</comment>
<dbReference type="GO" id="GO:0016491">
    <property type="term" value="F:oxidoreductase activity"/>
    <property type="evidence" value="ECO:0007669"/>
    <property type="project" value="UniProtKB-KW"/>
</dbReference>
<accession>A0A9D4MQD2</accession>
<evidence type="ECO:0000313" key="3">
    <source>
        <dbReference type="Proteomes" id="UP000828390"/>
    </source>
</evidence>
<dbReference type="EMBL" id="JAIWYP010000001">
    <property type="protein sequence ID" value="KAH3880598.1"/>
    <property type="molecule type" value="Genomic_DNA"/>
</dbReference>
<dbReference type="SUPFAM" id="SSF53213">
    <property type="entry name" value="LigB-like"/>
    <property type="match status" value="1"/>
</dbReference>
<evidence type="ECO:0008006" key="4">
    <source>
        <dbReference type="Google" id="ProtNLM"/>
    </source>
</evidence>
<dbReference type="Proteomes" id="UP000828390">
    <property type="component" value="Unassembled WGS sequence"/>
</dbReference>
<name>A0A9D4MQD2_DREPO</name>
<reference evidence="2" key="2">
    <citation type="submission" date="2020-11" db="EMBL/GenBank/DDBJ databases">
        <authorList>
            <person name="McCartney M.A."/>
            <person name="Auch B."/>
            <person name="Kono T."/>
            <person name="Mallez S."/>
            <person name="Becker A."/>
            <person name="Gohl D.M."/>
            <person name="Silverstein K.A.T."/>
            <person name="Koren S."/>
            <person name="Bechman K.B."/>
            <person name="Herman A."/>
            <person name="Abrahante J.E."/>
            <person name="Garbe J."/>
        </authorList>
    </citation>
    <scope>NUCLEOTIDE SEQUENCE</scope>
    <source>
        <strain evidence="2">Duluth1</strain>
        <tissue evidence="2">Whole animal</tissue>
    </source>
</reference>
<gene>
    <name evidence="2" type="ORF">DPMN_004517</name>
</gene>
<dbReference type="AlphaFoldDB" id="A0A9D4MQD2"/>
<dbReference type="PANTHER" id="PTHR30096:SF0">
    <property type="entry name" value="4,5-DOPA DIOXYGENASE EXTRADIOL-LIKE PROTEIN"/>
    <property type="match status" value="1"/>
</dbReference>
<sequence length="128" mass="14277">MNVADHLAIGEALGELASKGVLIVGSGFATHEGGNLDDPIPQWAINYQKWLHDALFSEKYSRVERKAKFLACEMEETEINKAHNDPSLEHFLPILMCSAAAGYRPGQLLYSEFVISSLLNEHYIFPTQ</sequence>
<organism evidence="2 3">
    <name type="scientific">Dreissena polymorpha</name>
    <name type="common">Zebra mussel</name>
    <name type="synonym">Mytilus polymorpha</name>
    <dbReference type="NCBI Taxonomy" id="45954"/>
    <lineage>
        <taxon>Eukaryota</taxon>
        <taxon>Metazoa</taxon>
        <taxon>Spiralia</taxon>
        <taxon>Lophotrochozoa</taxon>
        <taxon>Mollusca</taxon>
        <taxon>Bivalvia</taxon>
        <taxon>Autobranchia</taxon>
        <taxon>Heteroconchia</taxon>
        <taxon>Euheterodonta</taxon>
        <taxon>Imparidentia</taxon>
        <taxon>Neoheterodontei</taxon>
        <taxon>Myida</taxon>
        <taxon>Dreissenoidea</taxon>
        <taxon>Dreissenidae</taxon>
        <taxon>Dreissena</taxon>
    </lineage>
</organism>
<evidence type="ECO:0000313" key="2">
    <source>
        <dbReference type="EMBL" id="KAH3880598.1"/>
    </source>
</evidence>
<keyword evidence="1" id="KW-0560">Oxidoreductase</keyword>
<protein>
    <recommendedName>
        <fullName evidence="4">Stizolobate synthase</fullName>
    </recommendedName>
</protein>
<evidence type="ECO:0000256" key="1">
    <source>
        <dbReference type="ARBA" id="ARBA00023002"/>
    </source>
</evidence>